<accession>A0ABS2RFW0</accession>
<name>A0ABS2RFW0_9ACTN</name>
<feature type="region of interest" description="Disordered" evidence="1">
    <location>
        <begin position="28"/>
        <end position="51"/>
    </location>
</feature>
<feature type="compositionally biased region" description="Basic and acidic residues" evidence="1">
    <location>
        <begin position="144"/>
        <end position="154"/>
    </location>
</feature>
<dbReference type="InterPro" id="IPR018929">
    <property type="entry name" value="DUF2510"/>
</dbReference>
<gene>
    <name evidence="4" type="ORF">JOE57_000814</name>
</gene>
<evidence type="ECO:0000313" key="5">
    <source>
        <dbReference type="Proteomes" id="UP000704762"/>
    </source>
</evidence>
<dbReference type="Proteomes" id="UP000704762">
    <property type="component" value="Unassembled WGS sequence"/>
</dbReference>
<dbReference type="RefSeq" id="WP_204916521.1">
    <property type="nucleotide sequence ID" value="NZ_BAAAQP010000011.1"/>
</dbReference>
<protein>
    <recommendedName>
        <fullName evidence="3">DUF2510 domain-containing protein</fullName>
    </recommendedName>
</protein>
<proteinExistence type="predicted"/>
<dbReference type="EMBL" id="JAFBCF010000001">
    <property type="protein sequence ID" value="MBM7797893.1"/>
    <property type="molecule type" value="Genomic_DNA"/>
</dbReference>
<organism evidence="4 5">
    <name type="scientific">Microlunatus panaciterrae</name>
    <dbReference type="NCBI Taxonomy" id="400768"/>
    <lineage>
        <taxon>Bacteria</taxon>
        <taxon>Bacillati</taxon>
        <taxon>Actinomycetota</taxon>
        <taxon>Actinomycetes</taxon>
        <taxon>Propionibacteriales</taxon>
        <taxon>Propionibacteriaceae</taxon>
        <taxon>Microlunatus</taxon>
    </lineage>
</organism>
<feature type="region of interest" description="Disordered" evidence="1">
    <location>
        <begin position="93"/>
        <end position="166"/>
    </location>
</feature>
<evidence type="ECO:0000313" key="4">
    <source>
        <dbReference type="EMBL" id="MBM7797893.1"/>
    </source>
</evidence>
<evidence type="ECO:0000256" key="1">
    <source>
        <dbReference type="SAM" id="MobiDB-lite"/>
    </source>
</evidence>
<feature type="domain" description="DUF2510" evidence="3">
    <location>
        <begin position="4"/>
        <end position="34"/>
    </location>
</feature>
<keyword evidence="5" id="KW-1185">Reference proteome</keyword>
<reference evidence="4 5" key="1">
    <citation type="submission" date="2021-01" db="EMBL/GenBank/DDBJ databases">
        <title>Sequencing the genomes of 1000 actinobacteria strains.</title>
        <authorList>
            <person name="Klenk H.-P."/>
        </authorList>
    </citation>
    <scope>NUCLEOTIDE SEQUENCE [LARGE SCALE GENOMIC DNA]</scope>
    <source>
        <strain evidence="4 5">DSM 18662</strain>
    </source>
</reference>
<sequence>MSVPGWYPDPGGAPGRFRYWDGYTWSSQTTADPRMSPPAEGPGLPASGSRQQKGRSYLGVVLVAVAGLVVLALIVLLAANVYGNRSTVGGPYPSSTVSGWDDSSPTHSPTPPPSLSPSTPPPSAPTPSNSTAPLQDCPSGDPYARADHPSDGRVHGGGLSFRPVPGWDPPHVESGISWGYDLQGQRLTTEPGWFALLAVGELHRSDGFRQPQQAAVAVTSCAVTSGFYAQLSGSRQLWSKAVTVDGKRGWSIRTEVYVDRPELSVPGDVLQVVVVDLGDPDSLALFIGAVSIGDKARIGILNRCLADLKTP</sequence>
<keyword evidence="2" id="KW-0812">Transmembrane</keyword>
<evidence type="ECO:0000259" key="3">
    <source>
        <dbReference type="Pfam" id="PF10708"/>
    </source>
</evidence>
<keyword evidence="2" id="KW-1133">Transmembrane helix</keyword>
<dbReference type="Pfam" id="PF10708">
    <property type="entry name" value="DUF2510"/>
    <property type="match status" value="1"/>
</dbReference>
<comment type="caution">
    <text evidence="4">The sequence shown here is derived from an EMBL/GenBank/DDBJ whole genome shotgun (WGS) entry which is preliminary data.</text>
</comment>
<keyword evidence="2" id="KW-0472">Membrane</keyword>
<feature type="compositionally biased region" description="Pro residues" evidence="1">
    <location>
        <begin position="108"/>
        <end position="125"/>
    </location>
</feature>
<feature type="transmembrane region" description="Helical" evidence="2">
    <location>
        <begin position="57"/>
        <end position="79"/>
    </location>
</feature>
<evidence type="ECO:0000256" key="2">
    <source>
        <dbReference type="SAM" id="Phobius"/>
    </source>
</evidence>